<feature type="compositionally biased region" description="Polar residues" evidence="1">
    <location>
        <begin position="683"/>
        <end position="698"/>
    </location>
</feature>
<comment type="caution">
    <text evidence="3">The sequence shown here is derived from an EMBL/GenBank/DDBJ whole genome shotgun (WGS) entry which is preliminary data.</text>
</comment>
<feature type="region of interest" description="Disordered" evidence="1">
    <location>
        <begin position="630"/>
        <end position="698"/>
    </location>
</feature>
<name>A0AAP4EBS4_PAEPO</name>
<dbReference type="Gene3D" id="3.60.10.10">
    <property type="entry name" value="Endonuclease/exonuclease/phosphatase"/>
    <property type="match status" value="1"/>
</dbReference>
<dbReference type="InterPro" id="IPR001119">
    <property type="entry name" value="SLH_dom"/>
</dbReference>
<organism evidence="3 4">
    <name type="scientific">Paenibacillus polymyxa</name>
    <name type="common">Bacillus polymyxa</name>
    <dbReference type="NCBI Taxonomy" id="1406"/>
    <lineage>
        <taxon>Bacteria</taxon>
        <taxon>Bacillati</taxon>
        <taxon>Bacillota</taxon>
        <taxon>Bacilli</taxon>
        <taxon>Bacillales</taxon>
        <taxon>Paenibacillaceae</taxon>
        <taxon>Paenibacillus</taxon>
    </lineage>
</organism>
<dbReference type="EMBL" id="JARVWT010000006">
    <property type="protein sequence ID" value="MDH2332211.1"/>
    <property type="molecule type" value="Genomic_DNA"/>
</dbReference>
<reference evidence="3" key="1">
    <citation type="submission" date="2023-04" db="EMBL/GenBank/DDBJ databases">
        <title>Uncovering the Secrets of Slow-Growing Bacteria in Tropical Savanna Soil through Cultivation and Genomic Analysis.</title>
        <authorList>
            <person name="Goncalves O.S."/>
            <person name="Santana M.F."/>
        </authorList>
    </citation>
    <scope>NUCLEOTIDE SEQUENCE</scope>
    <source>
        <strain evidence="3">ANTI</strain>
    </source>
</reference>
<feature type="compositionally biased region" description="Acidic residues" evidence="1">
    <location>
        <begin position="651"/>
        <end position="660"/>
    </location>
</feature>
<feature type="compositionally biased region" description="Low complexity" evidence="1">
    <location>
        <begin position="661"/>
        <end position="682"/>
    </location>
</feature>
<feature type="domain" description="SLH" evidence="2">
    <location>
        <begin position="921"/>
        <end position="996"/>
    </location>
</feature>
<dbReference type="PANTHER" id="PTHR42834:SF1">
    <property type="entry name" value="ENDONUCLEASE_EXONUCLEASE_PHOSPHATASE FAMILY PROTEIN (AFU_ORTHOLOGUE AFUA_3G09210)"/>
    <property type="match status" value="1"/>
</dbReference>
<dbReference type="CDD" id="cd04486">
    <property type="entry name" value="YhcR_OBF_like"/>
    <property type="match status" value="1"/>
</dbReference>
<gene>
    <name evidence="3" type="ORF">QDS18_15230</name>
</gene>
<dbReference type="InterPro" id="IPR005135">
    <property type="entry name" value="Endo/exonuclease/phosphatase"/>
</dbReference>
<dbReference type="GO" id="GO:0003824">
    <property type="term" value="F:catalytic activity"/>
    <property type="evidence" value="ECO:0007669"/>
    <property type="project" value="InterPro"/>
</dbReference>
<dbReference type="Proteomes" id="UP001229409">
    <property type="component" value="Unassembled WGS sequence"/>
</dbReference>
<protein>
    <submittedName>
        <fullName evidence="3">S-layer homology domain-containing protein</fullName>
    </submittedName>
</protein>
<dbReference type="SUPFAM" id="SSF56219">
    <property type="entry name" value="DNase I-like"/>
    <property type="match status" value="1"/>
</dbReference>
<proteinExistence type="predicted"/>
<feature type="domain" description="SLH" evidence="2">
    <location>
        <begin position="1068"/>
        <end position="1127"/>
    </location>
</feature>
<accession>A0AAP4EBS4</accession>
<evidence type="ECO:0000256" key="1">
    <source>
        <dbReference type="SAM" id="MobiDB-lite"/>
    </source>
</evidence>
<dbReference type="InterPro" id="IPR036691">
    <property type="entry name" value="Endo/exonu/phosph_ase_sf"/>
</dbReference>
<sequence length="1127" mass="120964">MKQEYIVKILPTKLKRFGITWLSAILVLSAGGPVGLSSGKASAEPASFAGKEVQPSPVTVGASVYADVYFPKKPRIHDIQGGAHRSPYEGQKVADIEGVVTMVKGSSFYIQEMDDQVDQDEKTSEAILVYKPSHGAQVGDEVRVSGSVKEYTERTYASKPIDLTTTEIVASSVKVIANDRPLASPILLGEQGRVMPTSVVDNDGMTVFDPQEDGLDFFESLEGMRVELKDATVIGPYGYEIPVRIDNGPNTGEVVTEAGGLMLTERSLNPQRILIDAKPSAPLKTGDRFAGPITGVVSYSFSNYKLLPERLPGIVSGGLQPTNTRLIRDDRKLTVASFNVENFDPGDGKRIDQLGQAIAVNLNHPDIIGLLEVQDNNGEKDDGTTDASESFRVLIEAIRAHGGPEYAFTDIAPENNKDGGAPGGNIRVGFLYNPQRVTLTDKLKGDSVTSVTYGVQGLSLNPGRIDPLNASFEDSRKPLAAEFEFEGEQVIVVSNHFNSKGGDQAPFGGIQPPVRSSEIQRAKIATIVNGFVKSVLQVNPKANIVVLGDLNDFQFSETLALLRGQGLTNLIDNLDEKERYSYIYEGNSQTLDHMLVSPSLSKTSVLDIVHMNADFSAADGRVSDHDPLVAQIDLPRKTEEPPTDGGSGRNDDDDDDEDQQDNVGNANAGNSSSSNMNGTVNGQGQTASSEPNGSSLSGTNVVQVKSVMIGVEQNGLKKAVAQVPAAEIQKAIQNGAKGTLVIRAGEQVEARTYEVHLNGEALGAVLNDRIRTLRVETPQGGYEVATSRLSLQKLADTWQVPVKQISLNVSVALNEELAKRLDVPTGRKLLQALDIAAELRNEDGRKQLLAGNGDSGSGYERYLLRVPATVDADQLAVVKVSTNQAGQLSYQPVPFHAASEEITVYGRSGGTYAVLDGGASGVVRTFMDISGHWAQQDITRLATRLLVTGTDSTASTASATHERDLANMHFEPEGQMRRSELAAMLVRVLGLERTDRTLASFDDVQTESWYADSVRTTAAAGLINGYADGSFRPNTPVSREELAVITERALRFAGNTEEHTGEVSESISVSLSDAQEISTWAAPAVKTLSGLGIMKGDEKGCFGPDTSVTRAEAAAVLSRTLDKLHWE</sequence>
<dbReference type="Pfam" id="PF00395">
    <property type="entry name" value="SLH"/>
    <property type="match status" value="2"/>
</dbReference>
<dbReference type="AlphaFoldDB" id="A0AAP4EBS4"/>
<dbReference type="CDD" id="cd10283">
    <property type="entry name" value="MnuA_DNase1-like"/>
    <property type="match status" value="1"/>
</dbReference>
<dbReference type="PANTHER" id="PTHR42834">
    <property type="entry name" value="ENDONUCLEASE/EXONUCLEASE/PHOSPHATASE FAMILY PROTEIN (AFU_ORTHOLOGUE AFUA_3G09210)"/>
    <property type="match status" value="1"/>
</dbReference>
<evidence type="ECO:0000313" key="4">
    <source>
        <dbReference type="Proteomes" id="UP001229409"/>
    </source>
</evidence>
<dbReference type="PROSITE" id="PS51272">
    <property type="entry name" value="SLH"/>
    <property type="match status" value="3"/>
</dbReference>
<dbReference type="Pfam" id="PF19580">
    <property type="entry name" value="Exo_endo_phos_3"/>
    <property type="match status" value="1"/>
</dbReference>
<evidence type="ECO:0000313" key="3">
    <source>
        <dbReference type="EMBL" id="MDH2332211.1"/>
    </source>
</evidence>
<dbReference type="RefSeq" id="WP_279834932.1">
    <property type="nucleotide sequence ID" value="NZ_JARVWT010000006.1"/>
</dbReference>
<feature type="domain" description="SLH" evidence="2">
    <location>
        <begin position="997"/>
        <end position="1060"/>
    </location>
</feature>
<evidence type="ECO:0000259" key="2">
    <source>
        <dbReference type="PROSITE" id="PS51272"/>
    </source>
</evidence>